<feature type="domain" description="UspA" evidence="2">
    <location>
        <begin position="8"/>
        <end position="152"/>
    </location>
</feature>
<dbReference type="PANTHER" id="PTHR46268:SF6">
    <property type="entry name" value="UNIVERSAL STRESS PROTEIN UP12"/>
    <property type="match status" value="1"/>
</dbReference>
<comment type="similarity">
    <text evidence="1">Belongs to the universal stress protein A family.</text>
</comment>
<accession>A0A2T0U456</accession>
<dbReference type="OrthoDB" id="9788959at2"/>
<dbReference type="Pfam" id="PF00582">
    <property type="entry name" value="Usp"/>
    <property type="match status" value="1"/>
</dbReference>
<gene>
    <name evidence="3" type="ORF">B0I27_105160</name>
</gene>
<dbReference type="RefSeq" id="WP_106293111.1">
    <property type="nucleotide sequence ID" value="NZ_PVTH01000005.1"/>
</dbReference>
<evidence type="ECO:0000259" key="2">
    <source>
        <dbReference type="Pfam" id="PF00582"/>
    </source>
</evidence>
<dbReference type="InterPro" id="IPR014729">
    <property type="entry name" value="Rossmann-like_a/b/a_fold"/>
</dbReference>
<dbReference type="EMBL" id="PVTH01000005">
    <property type="protein sequence ID" value="PRY52693.1"/>
    <property type="molecule type" value="Genomic_DNA"/>
</dbReference>
<dbReference type="InterPro" id="IPR006015">
    <property type="entry name" value="Universal_stress_UspA"/>
</dbReference>
<dbReference type="AlphaFoldDB" id="A0A2T0U456"/>
<dbReference type="Proteomes" id="UP000238034">
    <property type="component" value="Unassembled WGS sequence"/>
</dbReference>
<evidence type="ECO:0000313" key="3">
    <source>
        <dbReference type="EMBL" id="PRY52693.1"/>
    </source>
</evidence>
<dbReference type="Gene3D" id="3.40.50.620">
    <property type="entry name" value="HUPs"/>
    <property type="match status" value="1"/>
</dbReference>
<proteinExistence type="inferred from homology"/>
<comment type="caution">
    <text evidence="3">The sequence shown here is derived from an EMBL/GenBank/DDBJ whole genome shotgun (WGS) entry which is preliminary data.</text>
</comment>
<dbReference type="CDD" id="cd00293">
    <property type="entry name" value="USP-like"/>
    <property type="match status" value="1"/>
</dbReference>
<dbReference type="InterPro" id="IPR006016">
    <property type="entry name" value="UspA"/>
</dbReference>
<name>A0A2T0U456_9SPHI</name>
<organism evidence="3 4">
    <name type="scientific">Arcticibacter pallidicorallinus</name>
    <dbReference type="NCBI Taxonomy" id="1259464"/>
    <lineage>
        <taxon>Bacteria</taxon>
        <taxon>Pseudomonadati</taxon>
        <taxon>Bacteroidota</taxon>
        <taxon>Sphingobacteriia</taxon>
        <taxon>Sphingobacteriales</taxon>
        <taxon>Sphingobacteriaceae</taxon>
        <taxon>Arcticibacter</taxon>
    </lineage>
</organism>
<sequence>MKTLNQITKILIAVEDSQYSERAAGYGFDLAEKLNASVALLHVNEVPVGTSYIADPMLNESQVVLPDLIQMQDESSRKLLDRISEVYAGRVPTYTYTKLGNPRDEILATAEEWEADMIILGTHGRTGFDHFISGSVSEKVARKAKCPVLIIPNKDLEEE</sequence>
<keyword evidence="4" id="KW-1185">Reference proteome</keyword>
<protein>
    <submittedName>
        <fullName evidence="3">Nucleotide-binding universal stress UspA family protein</fullName>
    </submittedName>
</protein>
<dbReference type="PRINTS" id="PR01438">
    <property type="entry name" value="UNVRSLSTRESS"/>
</dbReference>
<evidence type="ECO:0000256" key="1">
    <source>
        <dbReference type="ARBA" id="ARBA00008791"/>
    </source>
</evidence>
<evidence type="ECO:0000313" key="4">
    <source>
        <dbReference type="Proteomes" id="UP000238034"/>
    </source>
</evidence>
<dbReference type="SUPFAM" id="SSF52402">
    <property type="entry name" value="Adenine nucleotide alpha hydrolases-like"/>
    <property type="match status" value="1"/>
</dbReference>
<reference evidence="3 4" key="1">
    <citation type="submission" date="2018-03" db="EMBL/GenBank/DDBJ databases">
        <title>Genomic Encyclopedia of Type Strains, Phase III (KMG-III): the genomes of soil and plant-associated and newly described type strains.</title>
        <authorList>
            <person name="Whitman W."/>
        </authorList>
    </citation>
    <scope>NUCLEOTIDE SEQUENCE [LARGE SCALE GENOMIC DNA]</scope>
    <source>
        <strain evidence="3 4">CGMCC 1.9313</strain>
    </source>
</reference>
<dbReference type="PANTHER" id="PTHR46268">
    <property type="entry name" value="STRESS RESPONSE PROTEIN NHAX"/>
    <property type="match status" value="1"/>
</dbReference>